<accession>F6FFP7</accession>
<dbReference type="EMBL" id="CP002808">
    <property type="protein sequence ID" value="AEG73465.1"/>
    <property type="molecule type" value="Genomic_DNA"/>
</dbReference>
<name>F6FFP7_MYCHI</name>
<dbReference type="KEGG" id="mhf:MHF_1227"/>
<dbReference type="AlphaFoldDB" id="F6FFP7"/>
<protein>
    <submittedName>
        <fullName evidence="1">Uncharacterized protein</fullName>
    </submittedName>
</protein>
<evidence type="ECO:0000313" key="2">
    <source>
        <dbReference type="Proteomes" id="UP000007952"/>
    </source>
</evidence>
<evidence type="ECO:0000313" key="1">
    <source>
        <dbReference type="EMBL" id="AEG73465.1"/>
    </source>
</evidence>
<dbReference type="STRING" id="859194.MHF_1227"/>
<gene>
    <name evidence="1" type="ordered locus">MHF_1227</name>
</gene>
<proteinExistence type="predicted"/>
<reference key="2">
    <citation type="submission" date="2011-05" db="EMBL/GenBank/DDBJ databases">
        <title>The Genome of Mycoplasma haemofelis Strain Ohio2, a pathogenic hemoplasma of the cat.</title>
        <authorList>
            <person name="Santos A.P."/>
            <person name="Guimaraes A.M.S."/>
            <person name="SanMiguel P.J."/>
            <person name="Martin S.W."/>
            <person name="Messick J.B."/>
        </authorList>
    </citation>
    <scope>NUCLEOTIDE SEQUENCE</scope>
    <source>
        <strain>Ohio2</strain>
    </source>
</reference>
<reference evidence="1 2" key="1">
    <citation type="journal article" date="2011" name="J. Bacteriol.">
        <title>Complete genome sequences of two hemotropic Mycoplasmas, Mycoplasma haemofelis strain Ohio2 and Mycoplasma suis strain Illinois.</title>
        <authorList>
            <person name="Messick J.B."/>
            <person name="Santos A.P."/>
            <person name="Guimaraes A.M."/>
        </authorList>
    </citation>
    <scope>NUCLEOTIDE SEQUENCE [LARGE SCALE GENOMIC DNA]</scope>
    <source>
        <strain evidence="1 2">Ohio2</strain>
    </source>
</reference>
<organism evidence="1 2">
    <name type="scientific">Mycoplasma haemofelis (strain Ohio2)</name>
    <dbReference type="NCBI Taxonomy" id="859194"/>
    <lineage>
        <taxon>Bacteria</taxon>
        <taxon>Bacillati</taxon>
        <taxon>Mycoplasmatota</taxon>
        <taxon>Mollicutes</taxon>
        <taxon>Mycoplasmataceae</taxon>
        <taxon>Mycoplasma</taxon>
    </lineage>
</organism>
<dbReference type="HOGENOM" id="CLU_098620_3_0_14"/>
<sequence>MSTLIKSLTAAGGVGAVSTGAYFAIPSKEDVSIRARLEKSGYSILNLDKKDTTQSGEWGKIKTAYGKESEALLRFSNVVKDTEYTISGLKDACSSLLSSDSKKDEDLEKARRWCVVPVTVSSRLGDNLSLMDTTTTTTNADDSLWDKKLKEHQDVNSKLPKIPNVWDTNANDDSKKKNALKTKCEEMAKLSTFDKDFEAFVSYTIDWCTKPKK</sequence>
<dbReference type="BioCyc" id="MHAE859194:G1GR7-1219-MONOMER"/>
<dbReference type="Proteomes" id="UP000007952">
    <property type="component" value="Chromosome"/>
</dbReference>